<dbReference type="SUPFAM" id="SSF143744">
    <property type="entry name" value="GlcG-like"/>
    <property type="match status" value="1"/>
</dbReference>
<dbReference type="PANTHER" id="PTHR34309">
    <property type="entry name" value="SLR1406 PROTEIN"/>
    <property type="match status" value="1"/>
</dbReference>
<proteinExistence type="predicted"/>
<dbReference type="EMBL" id="JBEPML010000004">
    <property type="protein sequence ID" value="MET3791407.1"/>
    <property type="molecule type" value="Genomic_DNA"/>
</dbReference>
<dbReference type="Pfam" id="PF03928">
    <property type="entry name" value="HbpS-like"/>
    <property type="match status" value="1"/>
</dbReference>
<evidence type="ECO:0000313" key="1">
    <source>
        <dbReference type="EMBL" id="MET3791407.1"/>
    </source>
</evidence>
<dbReference type="InterPro" id="IPR052517">
    <property type="entry name" value="GlcG_carb_metab_protein"/>
</dbReference>
<keyword evidence="2" id="KW-1185">Reference proteome</keyword>
<name>A0ABV2N0S9_9HYPH</name>
<dbReference type="InterPro" id="IPR038084">
    <property type="entry name" value="PduO/GlcC-like_sf"/>
</dbReference>
<dbReference type="InterPro" id="IPR005624">
    <property type="entry name" value="PduO/GlcC-like"/>
</dbReference>
<dbReference type="Gene3D" id="3.30.450.150">
    <property type="entry name" value="Haem-degrading domain"/>
    <property type="match status" value="1"/>
</dbReference>
<organism evidence="1 2">
    <name type="scientific">Aquamicrobium terrae</name>
    <dbReference type="NCBI Taxonomy" id="1324945"/>
    <lineage>
        <taxon>Bacteria</taxon>
        <taxon>Pseudomonadati</taxon>
        <taxon>Pseudomonadota</taxon>
        <taxon>Alphaproteobacteria</taxon>
        <taxon>Hyphomicrobiales</taxon>
        <taxon>Phyllobacteriaceae</taxon>
        <taxon>Aquamicrobium</taxon>
    </lineage>
</organism>
<sequence>MIETKQLELADARAVVEAAQKEAAANGWKISVSVVDAGGHPILYERMDGASPATARIAYEKARTAAMFRGPTGPMEDRIAERLAMLALPGATPVKGGVPLVAGGQVVGAVGISGVLPQQDHQVAEAGAATVR</sequence>
<gene>
    <name evidence="1" type="ORF">ABID37_001615</name>
</gene>
<evidence type="ECO:0000313" key="2">
    <source>
        <dbReference type="Proteomes" id="UP001549076"/>
    </source>
</evidence>
<dbReference type="PANTHER" id="PTHR34309:SF1">
    <property type="entry name" value="PROTEIN GLCG"/>
    <property type="match status" value="1"/>
</dbReference>
<comment type="caution">
    <text evidence="1">The sequence shown here is derived from an EMBL/GenBank/DDBJ whole genome shotgun (WGS) entry which is preliminary data.</text>
</comment>
<protein>
    <submittedName>
        <fullName evidence="1">Uncharacterized protein GlcG (DUF336 family)</fullName>
    </submittedName>
</protein>
<dbReference type="RefSeq" id="WP_354193735.1">
    <property type="nucleotide sequence ID" value="NZ_JBEPML010000004.1"/>
</dbReference>
<accession>A0ABV2N0S9</accession>
<reference evidence="1 2" key="1">
    <citation type="submission" date="2024-06" db="EMBL/GenBank/DDBJ databases">
        <title>Genomic Encyclopedia of Type Strains, Phase IV (KMG-IV): sequencing the most valuable type-strain genomes for metagenomic binning, comparative biology and taxonomic classification.</title>
        <authorList>
            <person name="Goeker M."/>
        </authorList>
    </citation>
    <scope>NUCLEOTIDE SEQUENCE [LARGE SCALE GENOMIC DNA]</scope>
    <source>
        <strain evidence="1 2">DSM 27865</strain>
    </source>
</reference>
<dbReference type="Proteomes" id="UP001549076">
    <property type="component" value="Unassembled WGS sequence"/>
</dbReference>